<feature type="transmembrane region" description="Helical" evidence="6">
    <location>
        <begin position="45"/>
        <end position="64"/>
    </location>
</feature>
<dbReference type="AlphaFoldDB" id="A0AAD2G2Z9"/>
<dbReference type="PANTHER" id="PTHR21346:SF10">
    <property type="entry name" value="TRANSMEMBRANE PROTEIN"/>
    <property type="match status" value="1"/>
</dbReference>
<keyword evidence="3 6" id="KW-0812">Transmembrane</keyword>
<evidence type="ECO:0000313" key="7">
    <source>
        <dbReference type="EMBL" id="CAJ1960710.1"/>
    </source>
</evidence>
<dbReference type="GO" id="GO:0016020">
    <property type="term" value="C:membrane"/>
    <property type="evidence" value="ECO:0007669"/>
    <property type="project" value="UniProtKB-SubCell"/>
</dbReference>
<proteinExistence type="inferred from homology"/>
<evidence type="ECO:0000256" key="4">
    <source>
        <dbReference type="ARBA" id="ARBA00022989"/>
    </source>
</evidence>
<dbReference type="InterPro" id="IPR007014">
    <property type="entry name" value="FUN14"/>
</dbReference>
<keyword evidence="8" id="KW-1185">Reference proteome</keyword>
<comment type="subcellular location">
    <subcellularLocation>
        <location evidence="1">Membrane</location>
    </subcellularLocation>
</comment>
<dbReference type="PANTHER" id="PTHR21346">
    <property type="entry name" value="FUN14 DOMAIN CONTAINING"/>
    <property type="match status" value="1"/>
</dbReference>
<accession>A0AAD2G2Z9</accession>
<organism evidence="7 8">
    <name type="scientific">Cylindrotheca closterium</name>
    <dbReference type="NCBI Taxonomy" id="2856"/>
    <lineage>
        <taxon>Eukaryota</taxon>
        <taxon>Sar</taxon>
        <taxon>Stramenopiles</taxon>
        <taxon>Ochrophyta</taxon>
        <taxon>Bacillariophyta</taxon>
        <taxon>Bacillariophyceae</taxon>
        <taxon>Bacillariophycidae</taxon>
        <taxon>Bacillariales</taxon>
        <taxon>Bacillariaceae</taxon>
        <taxon>Cylindrotheca</taxon>
    </lineage>
</organism>
<evidence type="ECO:0000313" key="8">
    <source>
        <dbReference type="Proteomes" id="UP001295423"/>
    </source>
</evidence>
<gene>
    <name evidence="7" type="ORF">CYCCA115_LOCUS18855</name>
</gene>
<evidence type="ECO:0000256" key="5">
    <source>
        <dbReference type="ARBA" id="ARBA00023136"/>
    </source>
</evidence>
<keyword evidence="4 6" id="KW-1133">Transmembrane helix</keyword>
<reference evidence="7" key="1">
    <citation type="submission" date="2023-08" db="EMBL/GenBank/DDBJ databases">
        <authorList>
            <person name="Audoor S."/>
            <person name="Bilcke G."/>
        </authorList>
    </citation>
    <scope>NUCLEOTIDE SEQUENCE</scope>
</reference>
<dbReference type="Proteomes" id="UP001295423">
    <property type="component" value="Unassembled WGS sequence"/>
</dbReference>
<dbReference type="Pfam" id="PF04930">
    <property type="entry name" value="FUN14"/>
    <property type="match status" value="1"/>
</dbReference>
<evidence type="ECO:0000256" key="6">
    <source>
        <dbReference type="SAM" id="Phobius"/>
    </source>
</evidence>
<sequence>MAADPNTDPVDSALDKLKPIMSQLSFGSVLGYCSGMALKKLGKAAAFVVGVGFIGVQSAVRAGYVKVNWTKIKDDAISPLDTTGDGKVDMDDVKGWWKKLRVILTNELPGAGGFSLGFITGVRYG</sequence>
<name>A0AAD2G2Z9_9STRA</name>
<evidence type="ECO:0000256" key="2">
    <source>
        <dbReference type="ARBA" id="ARBA00009160"/>
    </source>
</evidence>
<comment type="similarity">
    <text evidence="2">Belongs to the FUN14 family.</text>
</comment>
<protein>
    <submittedName>
        <fullName evidence="7">Uncharacterized protein</fullName>
    </submittedName>
</protein>
<evidence type="ECO:0000256" key="3">
    <source>
        <dbReference type="ARBA" id="ARBA00022692"/>
    </source>
</evidence>
<evidence type="ECO:0000256" key="1">
    <source>
        <dbReference type="ARBA" id="ARBA00004370"/>
    </source>
</evidence>
<comment type="caution">
    <text evidence="7">The sequence shown here is derived from an EMBL/GenBank/DDBJ whole genome shotgun (WGS) entry which is preliminary data.</text>
</comment>
<keyword evidence="5 6" id="KW-0472">Membrane</keyword>
<dbReference type="EMBL" id="CAKOGP040002069">
    <property type="protein sequence ID" value="CAJ1960710.1"/>
    <property type="molecule type" value="Genomic_DNA"/>
</dbReference>